<accession>A0A8X6TWR6</accession>
<dbReference type="GO" id="GO:0031297">
    <property type="term" value="P:replication fork processing"/>
    <property type="evidence" value="ECO:0007669"/>
    <property type="project" value="TreeGrafter"/>
</dbReference>
<dbReference type="GO" id="GO:0006303">
    <property type="term" value="P:double-strand break repair via nonhomologous end joining"/>
    <property type="evidence" value="ECO:0007669"/>
    <property type="project" value="TreeGrafter"/>
</dbReference>
<sequence>MSKFKQRANTNIMHRLRKSASETVSFTSNLRNYKQFQRKQAFYEWFSKFRGGYESLEDESHSGRPSTSSNERMVEQVKQLNRSDRRMAIDELVQEVGICHGSIYTILSDYLKD</sequence>
<dbReference type="AlphaFoldDB" id="A0A8X6TWR6"/>
<comment type="caution">
    <text evidence="2">The sequence shown here is derived from an EMBL/GenBank/DDBJ whole genome shotgun (WGS) entry which is preliminary data.</text>
</comment>
<dbReference type="GO" id="GO:0015074">
    <property type="term" value="P:DNA integration"/>
    <property type="evidence" value="ECO:0007669"/>
    <property type="project" value="TreeGrafter"/>
</dbReference>
<evidence type="ECO:0000256" key="1">
    <source>
        <dbReference type="SAM" id="MobiDB-lite"/>
    </source>
</evidence>
<dbReference type="GO" id="GO:0042800">
    <property type="term" value="F:histone H3K4 methyltransferase activity"/>
    <property type="evidence" value="ECO:0007669"/>
    <property type="project" value="TreeGrafter"/>
</dbReference>
<dbReference type="GO" id="GO:0044774">
    <property type="term" value="P:mitotic DNA integrity checkpoint signaling"/>
    <property type="evidence" value="ECO:0007669"/>
    <property type="project" value="TreeGrafter"/>
</dbReference>
<organism evidence="2 3">
    <name type="scientific">Nephila pilipes</name>
    <name type="common">Giant wood spider</name>
    <name type="synonym">Nephila maculata</name>
    <dbReference type="NCBI Taxonomy" id="299642"/>
    <lineage>
        <taxon>Eukaryota</taxon>
        <taxon>Metazoa</taxon>
        <taxon>Ecdysozoa</taxon>
        <taxon>Arthropoda</taxon>
        <taxon>Chelicerata</taxon>
        <taxon>Arachnida</taxon>
        <taxon>Araneae</taxon>
        <taxon>Araneomorphae</taxon>
        <taxon>Entelegynae</taxon>
        <taxon>Araneoidea</taxon>
        <taxon>Nephilidae</taxon>
        <taxon>Nephila</taxon>
    </lineage>
</organism>
<dbReference type="Proteomes" id="UP000887013">
    <property type="component" value="Unassembled WGS sequence"/>
</dbReference>
<evidence type="ECO:0000313" key="3">
    <source>
        <dbReference type="Proteomes" id="UP000887013"/>
    </source>
</evidence>
<reference evidence="2" key="1">
    <citation type="submission" date="2020-08" db="EMBL/GenBank/DDBJ databases">
        <title>Multicomponent nature underlies the extraordinary mechanical properties of spider dragline silk.</title>
        <authorList>
            <person name="Kono N."/>
            <person name="Nakamura H."/>
            <person name="Mori M."/>
            <person name="Yoshida Y."/>
            <person name="Ohtoshi R."/>
            <person name="Malay A.D."/>
            <person name="Moran D.A.P."/>
            <person name="Tomita M."/>
            <person name="Numata K."/>
            <person name="Arakawa K."/>
        </authorList>
    </citation>
    <scope>NUCLEOTIDE SEQUENCE</scope>
</reference>
<dbReference type="GO" id="GO:0005634">
    <property type="term" value="C:nucleus"/>
    <property type="evidence" value="ECO:0007669"/>
    <property type="project" value="TreeGrafter"/>
</dbReference>
<dbReference type="GO" id="GO:0000729">
    <property type="term" value="P:DNA double-strand break processing"/>
    <property type="evidence" value="ECO:0007669"/>
    <property type="project" value="TreeGrafter"/>
</dbReference>
<dbReference type="PANTHER" id="PTHR46060">
    <property type="entry name" value="MARINER MOS1 TRANSPOSASE-LIKE PROTEIN"/>
    <property type="match status" value="1"/>
</dbReference>
<dbReference type="GO" id="GO:0035861">
    <property type="term" value="C:site of double-strand break"/>
    <property type="evidence" value="ECO:0007669"/>
    <property type="project" value="TreeGrafter"/>
</dbReference>
<gene>
    <name evidence="2" type="primary">B7P43_G15336</name>
    <name evidence="2" type="ORF">NPIL_586031</name>
</gene>
<dbReference type="GO" id="GO:0000014">
    <property type="term" value="F:single-stranded DNA endodeoxyribonuclease activity"/>
    <property type="evidence" value="ECO:0007669"/>
    <property type="project" value="TreeGrafter"/>
</dbReference>
<protein>
    <submittedName>
        <fullName evidence="2">HTH_48 domain-containing protein</fullName>
    </submittedName>
</protein>
<dbReference type="GO" id="GO:0046975">
    <property type="term" value="F:histone H3K36 methyltransferase activity"/>
    <property type="evidence" value="ECO:0007669"/>
    <property type="project" value="TreeGrafter"/>
</dbReference>
<name>A0A8X6TWR6_NEPPI</name>
<dbReference type="PANTHER" id="PTHR46060:SF2">
    <property type="entry name" value="HISTONE-LYSINE N-METHYLTRANSFERASE SETMAR"/>
    <property type="match status" value="1"/>
</dbReference>
<keyword evidence="3" id="KW-1185">Reference proteome</keyword>
<dbReference type="GO" id="GO:0003690">
    <property type="term" value="F:double-stranded DNA binding"/>
    <property type="evidence" value="ECO:0007669"/>
    <property type="project" value="TreeGrafter"/>
</dbReference>
<dbReference type="InterPro" id="IPR052709">
    <property type="entry name" value="Transposase-MT_Hybrid"/>
</dbReference>
<dbReference type="GO" id="GO:0000793">
    <property type="term" value="C:condensed chromosome"/>
    <property type="evidence" value="ECO:0007669"/>
    <property type="project" value="TreeGrafter"/>
</dbReference>
<evidence type="ECO:0000313" key="2">
    <source>
        <dbReference type="EMBL" id="GFT54937.1"/>
    </source>
</evidence>
<dbReference type="GO" id="GO:0003697">
    <property type="term" value="F:single-stranded DNA binding"/>
    <property type="evidence" value="ECO:0007669"/>
    <property type="project" value="TreeGrafter"/>
</dbReference>
<feature type="region of interest" description="Disordered" evidence="1">
    <location>
        <begin position="54"/>
        <end position="76"/>
    </location>
</feature>
<proteinExistence type="predicted"/>
<dbReference type="OrthoDB" id="6420373at2759"/>
<dbReference type="EMBL" id="BMAW01017637">
    <property type="protein sequence ID" value="GFT54937.1"/>
    <property type="molecule type" value="Genomic_DNA"/>
</dbReference>
<dbReference type="GO" id="GO:0044547">
    <property type="term" value="F:DNA topoisomerase binding"/>
    <property type="evidence" value="ECO:0007669"/>
    <property type="project" value="TreeGrafter"/>
</dbReference>